<reference evidence="3 4" key="1">
    <citation type="journal article" date="2017" name="PLoS Biol.">
        <title>The sea cucumber genome provides insights into morphological evolution and visceral regeneration.</title>
        <authorList>
            <person name="Zhang X."/>
            <person name="Sun L."/>
            <person name="Yuan J."/>
            <person name="Sun Y."/>
            <person name="Gao Y."/>
            <person name="Zhang L."/>
            <person name="Li S."/>
            <person name="Dai H."/>
            <person name="Hamel J.F."/>
            <person name="Liu C."/>
            <person name="Yu Y."/>
            <person name="Liu S."/>
            <person name="Lin W."/>
            <person name="Guo K."/>
            <person name="Jin S."/>
            <person name="Xu P."/>
            <person name="Storey K.B."/>
            <person name="Huan P."/>
            <person name="Zhang T."/>
            <person name="Zhou Y."/>
            <person name="Zhang J."/>
            <person name="Lin C."/>
            <person name="Li X."/>
            <person name="Xing L."/>
            <person name="Huo D."/>
            <person name="Sun M."/>
            <person name="Wang L."/>
            <person name="Mercier A."/>
            <person name="Li F."/>
            <person name="Yang H."/>
            <person name="Xiang J."/>
        </authorList>
    </citation>
    <scope>NUCLEOTIDE SEQUENCE [LARGE SCALE GENOMIC DNA]</scope>
    <source>
        <strain evidence="3">Shaxun</strain>
        <tissue evidence="3">Muscle</tissue>
    </source>
</reference>
<gene>
    <name evidence="3" type="ORF">BSL78_04297</name>
</gene>
<dbReference type="PROSITE" id="PS00514">
    <property type="entry name" value="FIBRINOGEN_C_1"/>
    <property type="match status" value="1"/>
</dbReference>
<keyword evidence="4" id="KW-1185">Reference proteome</keyword>
<dbReference type="GO" id="GO:0005615">
    <property type="term" value="C:extracellular space"/>
    <property type="evidence" value="ECO:0007669"/>
    <property type="project" value="TreeGrafter"/>
</dbReference>
<accession>A0A2G8LES7</accession>
<name>A0A2G8LES7_STIJA</name>
<dbReference type="InterPro" id="IPR020837">
    <property type="entry name" value="Fibrinogen_CS"/>
</dbReference>
<dbReference type="InterPro" id="IPR036056">
    <property type="entry name" value="Fibrinogen-like_C"/>
</dbReference>
<dbReference type="STRING" id="307972.A0A2G8LES7"/>
<evidence type="ECO:0000256" key="1">
    <source>
        <dbReference type="ARBA" id="ARBA00023157"/>
    </source>
</evidence>
<sequence>MISCIYLTNQGDYQLRIDMVNKDGAPYYAKFDLFRINDESDNYKLSGLGNYSGTADTDGGAPGGYALSAHLNSAFTTFDRDNDIYGSTNCAVSRHGAWWYESCAYSNLNGDYMAADDAQSSIQWLDLPGGRYNIKYTEMKIRPI</sequence>
<dbReference type="PANTHER" id="PTHR19143:SF444">
    <property type="entry name" value="PROTEIN SCABROUS"/>
    <property type="match status" value="1"/>
</dbReference>
<dbReference type="InterPro" id="IPR014716">
    <property type="entry name" value="Fibrinogen_a/b/g_C_1"/>
</dbReference>
<keyword evidence="1" id="KW-1015">Disulfide bond</keyword>
<evidence type="ECO:0000313" key="4">
    <source>
        <dbReference type="Proteomes" id="UP000230750"/>
    </source>
</evidence>
<comment type="caution">
    <text evidence="3">The sequence shown here is derived from an EMBL/GenBank/DDBJ whole genome shotgun (WGS) entry which is preliminary data.</text>
</comment>
<dbReference type="EMBL" id="MRZV01000102">
    <property type="protein sequence ID" value="PIK58776.1"/>
    <property type="molecule type" value="Genomic_DNA"/>
</dbReference>
<dbReference type="InterPro" id="IPR002181">
    <property type="entry name" value="Fibrinogen_a/b/g_C_dom"/>
</dbReference>
<organism evidence="3 4">
    <name type="scientific">Stichopus japonicus</name>
    <name type="common">Sea cucumber</name>
    <dbReference type="NCBI Taxonomy" id="307972"/>
    <lineage>
        <taxon>Eukaryota</taxon>
        <taxon>Metazoa</taxon>
        <taxon>Echinodermata</taxon>
        <taxon>Eleutherozoa</taxon>
        <taxon>Echinozoa</taxon>
        <taxon>Holothuroidea</taxon>
        <taxon>Aspidochirotacea</taxon>
        <taxon>Aspidochirotida</taxon>
        <taxon>Stichopodidae</taxon>
        <taxon>Apostichopus</taxon>
    </lineage>
</organism>
<dbReference type="SUPFAM" id="SSF56496">
    <property type="entry name" value="Fibrinogen C-terminal domain-like"/>
    <property type="match status" value="1"/>
</dbReference>
<protein>
    <submittedName>
        <fullName evidence="3">Tenascin</fullName>
    </submittedName>
</protein>
<dbReference type="InterPro" id="IPR050373">
    <property type="entry name" value="Fibrinogen_C-term_domain"/>
</dbReference>
<dbReference type="Proteomes" id="UP000230750">
    <property type="component" value="Unassembled WGS sequence"/>
</dbReference>
<dbReference type="AlphaFoldDB" id="A0A2G8LES7"/>
<dbReference type="SMART" id="SM00186">
    <property type="entry name" value="FBG"/>
    <property type="match status" value="1"/>
</dbReference>
<evidence type="ECO:0000259" key="2">
    <source>
        <dbReference type="PROSITE" id="PS51406"/>
    </source>
</evidence>
<dbReference type="Pfam" id="PF00147">
    <property type="entry name" value="Fibrinogen_C"/>
    <property type="match status" value="1"/>
</dbReference>
<proteinExistence type="predicted"/>
<dbReference type="Gene3D" id="3.90.215.10">
    <property type="entry name" value="Gamma Fibrinogen, chain A, domain 1"/>
    <property type="match status" value="1"/>
</dbReference>
<feature type="domain" description="Fibrinogen C-terminal" evidence="2">
    <location>
        <begin position="1"/>
        <end position="144"/>
    </location>
</feature>
<dbReference type="PROSITE" id="PS51406">
    <property type="entry name" value="FIBRINOGEN_C_2"/>
    <property type="match status" value="1"/>
</dbReference>
<evidence type="ECO:0000313" key="3">
    <source>
        <dbReference type="EMBL" id="PIK58776.1"/>
    </source>
</evidence>
<dbReference type="OrthoDB" id="6145874at2759"/>
<dbReference type="PANTHER" id="PTHR19143">
    <property type="entry name" value="FIBRINOGEN/TENASCIN/ANGIOPOEITIN"/>
    <property type="match status" value="1"/>
</dbReference>